<keyword evidence="7" id="KW-1185">Reference proteome</keyword>
<dbReference type="EMBL" id="JACYXI010000014">
    <property type="protein sequence ID" value="MBD8893655.1"/>
    <property type="molecule type" value="Genomic_DNA"/>
</dbReference>
<feature type="transmembrane region" description="Helical" evidence="4">
    <location>
        <begin position="310"/>
        <end position="332"/>
    </location>
</feature>
<comment type="similarity">
    <text evidence="1">Belongs to the glycosyltransferase 2 family.</text>
</comment>
<feature type="domain" description="Glycosyltransferase 2-like" evidence="5">
    <location>
        <begin position="61"/>
        <end position="228"/>
    </location>
</feature>
<dbReference type="InterPro" id="IPR001173">
    <property type="entry name" value="Glyco_trans_2-like"/>
</dbReference>
<dbReference type="Proteomes" id="UP000632063">
    <property type="component" value="Unassembled WGS sequence"/>
</dbReference>
<evidence type="ECO:0000256" key="1">
    <source>
        <dbReference type="ARBA" id="ARBA00006739"/>
    </source>
</evidence>
<dbReference type="CDD" id="cd06423">
    <property type="entry name" value="CESA_like"/>
    <property type="match status" value="1"/>
</dbReference>
<sequence>MNLISESLTYLFSQSMASMFLLFAIVIIFEIPRYFLLFLVGAFMHRPKQRPLEAAYRHRVTVIVAGHNEEDAFPRCVASLKEQSRPPDEIVAFSDGSTDRTAEVLRNLLAKGEIDKAYATDLRGGKSAGLNVCERLATGEIVVNIDCDCSLDRDAIRRIVEPFEDPDVGSVAGNIQVRNPEASLLATAQAIEYLVTLSLGKQSALVLDQVTCSSGGFSAFRKSALEETGGADAGGGEDLDATLRLRAYGWKIGFRADAVCYTDVPVKLSGLVRQRFRWERDAIRLRFRKYAFELNPFDPRFKISEVLHQIEFLVFNVIGAALMPFYVAWLFIQYGSFAIVLLLSVKLVLIFLDLIVFLMAAYTTPYVNSMRLLPYVVAYTFYNGILMRFVRLGAYLDEWLLDSSYRDSYVPQKVHDVRGK</sequence>
<dbReference type="PANTHER" id="PTHR43630:SF1">
    <property type="entry name" value="POLY-BETA-1,6-N-ACETYL-D-GLUCOSAMINE SYNTHASE"/>
    <property type="match status" value="1"/>
</dbReference>
<keyword evidence="2" id="KW-0328">Glycosyltransferase</keyword>
<feature type="transmembrane region" description="Helical" evidence="4">
    <location>
        <begin position="372"/>
        <end position="390"/>
    </location>
</feature>
<dbReference type="Pfam" id="PF00535">
    <property type="entry name" value="Glycos_transf_2"/>
    <property type="match status" value="1"/>
</dbReference>
<evidence type="ECO:0000259" key="5">
    <source>
        <dbReference type="Pfam" id="PF00535"/>
    </source>
</evidence>
<feature type="transmembrane region" description="Helical" evidence="4">
    <location>
        <begin position="338"/>
        <end position="360"/>
    </location>
</feature>
<dbReference type="InterPro" id="IPR029044">
    <property type="entry name" value="Nucleotide-diphossugar_trans"/>
</dbReference>
<dbReference type="RefSeq" id="WP_192149857.1">
    <property type="nucleotide sequence ID" value="NZ_JACYXI010000014.1"/>
</dbReference>
<organism evidence="6 7">
    <name type="scientific">Roseibium litorale</name>
    <dbReference type="NCBI Taxonomy" id="2803841"/>
    <lineage>
        <taxon>Bacteria</taxon>
        <taxon>Pseudomonadati</taxon>
        <taxon>Pseudomonadota</taxon>
        <taxon>Alphaproteobacteria</taxon>
        <taxon>Hyphomicrobiales</taxon>
        <taxon>Stappiaceae</taxon>
        <taxon>Roseibium</taxon>
    </lineage>
</organism>
<proteinExistence type="inferred from homology"/>
<keyword evidence="4" id="KW-0812">Transmembrane</keyword>
<evidence type="ECO:0000313" key="7">
    <source>
        <dbReference type="Proteomes" id="UP000632063"/>
    </source>
</evidence>
<reference evidence="6 7" key="2">
    <citation type="journal article" date="2021" name="Int. J. Syst. Evol. Microbiol.">
        <title>Roseibium litorale sp. nov., isolated from a tidal flat sediment and proposal for the reclassification of Labrenzia polysiphoniae as Roseibium polysiphoniae comb. nov.</title>
        <authorList>
            <person name="Liu Y."/>
            <person name="Pei T."/>
            <person name="Du J."/>
            <person name="Chao M."/>
            <person name="Deng M.R."/>
            <person name="Zhu H."/>
        </authorList>
    </citation>
    <scope>NUCLEOTIDE SEQUENCE [LARGE SCALE GENOMIC DNA]</scope>
    <source>
        <strain evidence="6 7">4C16A</strain>
    </source>
</reference>
<keyword evidence="4" id="KW-0472">Membrane</keyword>
<comment type="caution">
    <text evidence="6">The sequence shown here is derived from an EMBL/GenBank/DDBJ whole genome shotgun (WGS) entry which is preliminary data.</text>
</comment>
<dbReference type="PANTHER" id="PTHR43630">
    <property type="entry name" value="POLY-BETA-1,6-N-ACETYL-D-GLUCOSAMINE SYNTHASE"/>
    <property type="match status" value="1"/>
</dbReference>
<accession>A0ABR9CRZ7</accession>
<evidence type="ECO:0000256" key="4">
    <source>
        <dbReference type="SAM" id="Phobius"/>
    </source>
</evidence>
<keyword evidence="4" id="KW-1133">Transmembrane helix</keyword>
<gene>
    <name evidence="6" type="ORF">IG616_19075</name>
</gene>
<evidence type="ECO:0000313" key="6">
    <source>
        <dbReference type="EMBL" id="MBD8893655.1"/>
    </source>
</evidence>
<dbReference type="Gene3D" id="3.90.550.10">
    <property type="entry name" value="Spore Coat Polysaccharide Biosynthesis Protein SpsA, Chain A"/>
    <property type="match status" value="1"/>
</dbReference>
<feature type="transmembrane region" description="Helical" evidence="4">
    <location>
        <begin position="20"/>
        <end position="43"/>
    </location>
</feature>
<protein>
    <submittedName>
        <fullName evidence="6">Glycosyltransferase family 2 protein</fullName>
    </submittedName>
</protein>
<name>A0ABR9CRZ7_9HYPH</name>
<dbReference type="SUPFAM" id="SSF53448">
    <property type="entry name" value="Nucleotide-diphospho-sugar transferases"/>
    <property type="match status" value="1"/>
</dbReference>
<evidence type="ECO:0000256" key="2">
    <source>
        <dbReference type="ARBA" id="ARBA00022676"/>
    </source>
</evidence>
<keyword evidence="3" id="KW-0808">Transferase</keyword>
<reference evidence="7" key="1">
    <citation type="submission" date="2020-09" db="EMBL/GenBank/DDBJ databases">
        <title>The genome sequence of strain Labrenzia suaedae 4C16A.</title>
        <authorList>
            <person name="Liu Y."/>
        </authorList>
    </citation>
    <scope>NUCLEOTIDE SEQUENCE [LARGE SCALE GENOMIC DNA]</scope>
    <source>
        <strain evidence="7">4C16A</strain>
    </source>
</reference>
<evidence type="ECO:0000256" key="3">
    <source>
        <dbReference type="ARBA" id="ARBA00022679"/>
    </source>
</evidence>